<dbReference type="InterPro" id="IPR003325">
    <property type="entry name" value="TerD"/>
</dbReference>
<evidence type="ECO:0000256" key="1">
    <source>
        <dbReference type="SAM" id="MobiDB-lite"/>
    </source>
</evidence>
<evidence type="ECO:0000313" key="4">
    <source>
        <dbReference type="Proteomes" id="UP000578819"/>
    </source>
</evidence>
<evidence type="ECO:0000259" key="2">
    <source>
        <dbReference type="PROSITE" id="PS50089"/>
    </source>
</evidence>
<dbReference type="NCBIfam" id="NF041916">
    <property type="entry name" value="RING_SCO0854"/>
    <property type="match status" value="1"/>
</dbReference>
<proteinExistence type="predicted"/>
<dbReference type="Proteomes" id="UP000578819">
    <property type="component" value="Unassembled WGS sequence"/>
</dbReference>
<dbReference type="Pfam" id="PF14447">
    <property type="entry name" value="Prok-RING_4"/>
    <property type="match status" value="1"/>
</dbReference>
<dbReference type="InterPro" id="IPR051324">
    <property type="entry name" value="Stress/Tellurium_Resist"/>
</dbReference>
<dbReference type="CDD" id="cd06974">
    <property type="entry name" value="TerD_like"/>
    <property type="match status" value="1"/>
</dbReference>
<feature type="domain" description="RING-type" evidence="2">
    <location>
        <begin position="141"/>
        <end position="177"/>
    </location>
</feature>
<dbReference type="InterPro" id="IPR001841">
    <property type="entry name" value="Znf_RING"/>
</dbReference>
<dbReference type="EMBL" id="JACHJW010000001">
    <property type="protein sequence ID" value="MBB4961787.1"/>
    <property type="molecule type" value="Genomic_DNA"/>
</dbReference>
<protein>
    <recommendedName>
        <fullName evidence="2">RING-type domain-containing protein</fullName>
    </recommendedName>
</protein>
<dbReference type="PANTHER" id="PTHR32097:SF18">
    <property type="entry name" value="RING-TYPE DOMAIN-CONTAINING PROTEIN"/>
    <property type="match status" value="1"/>
</dbReference>
<keyword evidence="4" id="KW-1185">Reference proteome</keyword>
<organism evidence="3 4">
    <name type="scientific">Micromonospora polyrhachis</name>
    <dbReference type="NCBI Taxonomy" id="1282883"/>
    <lineage>
        <taxon>Bacteria</taxon>
        <taxon>Bacillati</taxon>
        <taxon>Actinomycetota</taxon>
        <taxon>Actinomycetes</taxon>
        <taxon>Micromonosporales</taxon>
        <taxon>Micromonosporaceae</taxon>
        <taxon>Micromonospora</taxon>
    </lineage>
</organism>
<dbReference type="PROSITE" id="PS50089">
    <property type="entry name" value="ZF_RING_2"/>
    <property type="match status" value="1"/>
</dbReference>
<gene>
    <name evidence="3" type="ORF">FHR38_005520</name>
</gene>
<dbReference type="SUPFAM" id="SSF57850">
    <property type="entry name" value="RING/U-box"/>
    <property type="match status" value="1"/>
</dbReference>
<dbReference type="AlphaFoldDB" id="A0A7W7WSM2"/>
<dbReference type="Gene3D" id="2.60.60.30">
    <property type="entry name" value="sav2460 like domains"/>
    <property type="match status" value="1"/>
</dbReference>
<sequence>MSGLAIATWTTDAKGDPLAAVLLRRTGLVAPGLLTGGGQKAKQSGRRSALTAEGLLALEADLLSMGWLMGPRLRDHLAGQPAEQLAATGLGLLVVLERLVGADVPHVPLFRRFPRSVPADTYDLYVQRVFTLLLQEPHQPCVLCGKCSTVRPVAPCAHLICHACWDMTDYSGCPLCQRRIDLAEPFLPVTALPKGGKPIPMPRRAAVLELAVDLNRSVYQLITGLLDRQTPLAPQDRADLTVLLDQVGHGDLGWLPERIPVRETRAVVLGRLVADPALADRLPDLLATHIGTATDVLRLLYVLHGGDPGLVDPPQRHRSLPRRVRRALLDRLDALPLPAVAADLRRHHVAWLHATEQLHPFEQAHRHPRAAVAFAVLRRTTIDESTPLGRLLTQTAYKHSGALRRDGTRLRLIGWAGQVEAAMAADDLASALRLAAQRPGELLRRLVALAGRTDDGDALVSAVAEAVPAVAPGVLLAALGAVRAATWPAGTRLYFPRGGSARLFTEPDRRPRLAADLGGELDLLLADELLARAGTLPAVEAALLDAALADLVAPFTERNASPSLVRLPRGSCQPLPGGRIVRLFVHWTEPARTRVDLDLSVALFDGGGSFVGWCDYTRLRFAGTAAVHSGDLTSAPAPLGASEFVDLDLPALRKRGIRYLTMIVFSYDGVAFEAMTDAFAGFMGDPGRGGQPFEPKAVEQRFDLTGNVKIATPLLVDLQTQTLRWIDATMSGTGGQHSVARYSRTLGRLTAAVNRYFTAGHRISLWEVAGWHAAARARTVHVRHRDGGLVTYRRGEDESVPAFAHRLTALGPADGVPTGNEPHPAAAGPQTTDGAPLPGFAALVRGDVELADGAQVYALHRAELDANRVDLLDAAQLVGLLTR</sequence>
<name>A0A7W7WSM2_9ACTN</name>
<comment type="caution">
    <text evidence="3">The sequence shown here is derived from an EMBL/GenBank/DDBJ whole genome shotgun (WGS) entry which is preliminary data.</text>
</comment>
<feature type="region of interest" description="Disordered" evidence="1">
    <location>
        <begin position="811"/>
        <end position="832"/>
    </location>
</feature>
<reference evidence="3 4" key="1">
    <citation type="submission" date="2020-08" db="EMBL/GenBank/DDBJ databases">
        <title>Sequencing the genomes of 1000 actinobacteria strains.</title>
        <authorList>
            <person name="Klenk H.-P."/>
        </authorList>
    </citation>
    <scope>NUCLEOTIDE SEQUENCE [LARGE SCALE GENOMIC DNA]</scope>
    <source>
        <strain evidence="3 4">DSM 45886</strain>
    </source>
</reference>
<accession>A0A7W7WSM2</accession>
<dbReference type="PANTHER" id="PTHR32097">
    <property type="entry name" value="CAMP-BINDING PROTEIN 1-RELATED"/>
    <property type="match status" value="1"/>
</dbReference>
<dbReference type="RefSeq" id="WP_221449207.1">
    <property type="nucleotide sequence ID" value="NZ_JACHJW010000001.1"/>
</dbReference>
<evidence type="ECO:0000313" key="3">
    <source>
        <dbReference type="EMBL" id="MBB4961787.1"/>
    </source>
</evidence>